<evidence type="ECO:0000256" key="2">
    <source>
        <dbReference type="ARBA" id="ARBA00022598"/>
    </source>
</evidence>
<reference evidence="15" key="1">
    <citation type="submission" date="2020-08" db="EMBL/GenBank/DDBJ databases">
        <title>Sequencing the genomes of 1000 actinobacteria strains.</title>
        <authorList>
            <person name="Klenk H.-P."/>
        </authorList>
    </citation>
    <scope>NUCLEOTIDE SEQUENCE</scope>
    <source>
        <strain evidence="15">DSM 10695</strain>
    </source>
</reference>
<dbReference type="GO" id="GO:0047480">
    <property type="term" value="F:UDP-N-acetylmuramoyl-tripeptide-D-alanyl-D-alanine ligase activity"/>
    <property type="evidence" value="ECO:0007669"/>
    <property type="project" value="UniProtKB-UniRule"/>
</dbReference>
<evidence type="ECO:0000256" key="4">
    <source>
        <dbReference type="ARBA" id="ARBA00022741"/>
    </source>
</evidence>
<dbReference type="GO" id="GO:0005737">
    <property type="term" value="C:cytoplasm"/>
    <property type="evidence" value="ECO:0007669"/>
    <property type="project" value="UniProtKB-SubCell"/>
</dbReference>
<keyword evidence="9 10" id="KW-0961">Cell wall biogenesis/degradation</keyword>
<comment type="similarity">
    <text evidence="10">Belongs to the MurCDEF family. MurF subfamily.</text>
</comment>
<dbReference type="GO" id="GO:0051301">
    <property type="term" value="P:cell division"/>
    <property type="evidence" value="ECO:0007669"/>
    <property type="project" value="UniProtKB-KW"/>
</dbReference>
<comment type="catalytic activity">
    <reaction evidence="10 11">
        <text>D-alanyl-D-alanine + UDP-N-acetyl-alpha-D-muramoyl-L-alanyl-gamma-D-glutamyl-meso-2,6-diaminopimelate + ATP = UDP-N-acetyl-alpha-D-muramoyl-L-alanyl-gamma-D-glutamyl-meso-2,6-diaminopimeloyl-D-alanyl-D-alanine + ADP + phosphate + H(+)</text>
        <dbReference type="Rhea" id="RHEA:28374"/>
        <dbReference type="ChEBI" id="CHEBI:15378"/>
        <dbReference type="ChEBI" id="CHEBI:30616"/>
        <dbReference type="ChEBI" id="CHEBI:43474"/>
        <dbReference type="ChEBI" id="CHEBI:57822"/>
        <dbReference type="ChEBI" id="CHEBI:61386"/>
        <dbReference type="ChEBI" id="CHEBI:83905"/>
        <dbReference type="ChEBI" id="CHEBI:456216"/>
        <dbReference type="EC" id="6.3.2.10"/>
    </reaction>
</comment>
<keyword evidence="4 10" id="KW-0547">Nucleotide-binding</keyword>
<dbReference type="PANTHER" id="PTHR43024:SF1">
    <property type="entry name" value="UDP-N-ACETYLMURAMOYL-TRIPEPTIDE--D-ALANYL-D-ALANINE LIGASE"/>
    <property type="match status" value="1"/>
</dbReference>
<evidence type="ECO:0000256" key="7">
    <source>
        <dbReference type="ARBA" id="ARBA00022984"/>
    </source>
</evidence>
<comment type="pathway">
    <text evidence="10 11">Cell wall biogenesis; peptidoglycan biosynthesis.</text>
</comment>
<gene>
    <name evidence="10" type="primary">murF</name>
    <name evidence="15" type="ORF">HD592_001014</name>
</gene>
<dbReference type="Pfam" id="PF01225">
    <property type="entry name" value="Mur_ligase"/>
    <property type="match status" value="1"/>
</dbReference>
<evidence type="ECO:0000256" key="6">
    <source>
        <dbReference type="ARBA" id="ARBA00022960"/>
    </source>
</evidence>
<organism evidence="15 16">
    <name type="scientific">Schaalia hyovaginalis</name>
    <dbReference type="NCBI Taxonomy" id="29316"/>
    <lineage>
        <taxon>Bacteria</taxon>
        <taxon>Bacillati</taxon>
        <taxon>Actinomycetota</taxon>
        <taxon>Actinomycetes</taxon>
        <taxon>Actinomycetales</taxon>
        <taxon>Actinomycetaceae</taxon>
        <taxon>Schaalia</taxon>
    </lineage>
</organism>
<dbReference type="InterPro" id="IPR004101">
    <property type="entry name" value="Mur_ligase_C"/>
</dbReference>
<feature type="domain" description="Mur ligase central" evidence="14">
    <location>
        <begin position="109"/>
        <end position="295"/>
    </location>
</feature>
<feature type="domain" description="Mur ligase N-terminal catalytic" evidence="12">
    <location>
        <begin position="29"/>
        <end position="86"/>
    </location>
</feature>
<name>A0A923E233_9ACTO</name>
<dbReference type="GO" id="GO:0005524">
    <property type="term" value="F:ATP binding"/>
    <property type="evidence" value="ECO:0007669"/>
    <property type="project" value="UniProtKB-UniRule"/>
</dbReference>
<dbReference type="NCBIfam" id="TIGR01143">
    <property type="entry name" value="murF"/>
    <property type="match status" value="1"/>
</dbReference>
<sequence length="465" mass="47836">MERSAQWIAASTGGRLLGADARVTGPFVTDSREAGPGSCYFARRGETSDGHDFARAAVEAGAVALVVERPVDVECAQILVEDATRALGDLARAHLSDLRERGGLDVVAVTGSAGKTTTKDLLFQILSADGPTVAPKLSFNNEVGLPLTVLTATPNTRHMVLEMGASGPGHIAYLTSIAAPDVAIELMVGHAHLGGFGSVEGIAAAKAELIEGARPGAPVVLNNDDPRVLAMSALATGPVRTFSASGAPQADVRALDVIADEADRARFTLIAPEGEAEVSLGVVGVHHVANALAAASGALALGIPFGTVVTALNGAKALSPHRMDLRELTVESHPITLIDDAYNANLDSMRAGFAALAAIGRGRPKIAVLSEMLELGEASAPTHREVGIMAAEAGVNTLIVLGNDAPFYLEGAGSGVRGVLASDVDDAIRAALEELEDDCVVLAKGSLYSYSWQVAEALQERGASR</sequence>
<dbReference type="SUPFAM" id="SSF53244">
    <property type="entry name" value="MurD-like peptide ligases, peptide-binding domain"/>
    <property type="match status" value="1"/>
</dbReference>
<dbReference type="InterPro" id="IPR005863">
    <property type="entry name" value="UDP-N-AcMur_synth"/>
</dbReference>
<evidence type="ECO:0000256" key="10">
    <source>
        <dbReference type="HAMAP-Rule" id="MF_02019"/>
    </source>
</evidence>
<keyword evidence="1 10" id="KW-0963">Cytoplasm</keyword>
<dbReference type="SUPFAM" id="SSF63418">
    <property type="entry name" value="MurE/MurF N-terminal domain"/>
    <property type="match status" value="1"/>
</dbReference>
<keyword evidence="3 10" id="KW-0132">Cell division</keyword>
<dbReference type="Gene3D" id="3.40.1390.10">
    <property type="entry name" value="MurE/MurF, N-terminal domain"/>
    <property type="match status" value="1"/>
</dbReference>
<evidence type="ECO:0000256" key="5">
    <source>
        <dbReference type="ARBA" id="ARBA00022840"/>
    </source>
</evidence>
<evidence type="ECO:0000256" key="11">
    <source>
        <dbReference type="RuleBase" id="RU004136"/>
    </source>
</evidence>
<evidence type="ECO:0000256" key="9">
    <source>
        <dbReference type="ARBA" id="ARBA00023316"/>
    </source>
</evidence>
<keyword evidence="6 10" id="KW-0133">Cell shape</keyword>
<proteinExistence type="inferred from homology"/>
<dbReference type="Gene3D" id="3.40.1190.10">
    <property type="entry name" value="Mur-like, catalytic domain"/>
    <property type="match status" value="1"/>
</dbReference>
<dbReference type="InterPro" id="IPR013221">
    <property type="entry name" value="Mur_ligase_cen"/>
</dbReference>
<evidence type="ECO:0000256" key="3">
    <source>
        <dbReference type="ARBA" id="ARBA00022618"/>
    </source>
</evidence>
<dbReference type="SUPFAM" id="SSF53623">
    <property type="entry name" value="MurD-like peptide ligases, catalytic domain"/>
    <property type="match status" value="1"/>
</dbReference>
<comment type="function">
    <text evidence="10 11">Involved in cell wall formation. Catalyzes the final step in the synthesis of UDP-N-acetylmuramoyl-pentapeptide, the precursor of murein.</text>
</comment>
<keyword evidence="5 10" id="KW-0067">ATP-binding</keyword>
<dbReference type="GO" id="GO:0071555">
    <property type="term" value="P:cell wall organization"/>
    <property type="evidence" value="ECO:0007669"/>
    <property type="project" value="UniProtKB-KW"/>
</dbReference>
<dbReference type="InterPro" id="IPR036565">
    <property type="entry name" value="Mur-like_cat_sf"/>
</dbReference>
<evidence type="ECO:0000256" key="1">
    <source>
        <dbReference type="ARBA" id="ARBA00022490"/>
    </source>
</evidence>
<dbReference type="GO" id="GO:0008360">
    <property type="term" value="P:regulation of cell shape"/>
    <property type="evidence" value="ECO:0007669"/>
    <property type="project" value="UniProtKB-KW"/>
</dbReference>
<keyword evidence="8 10" id="KW-0131">Cell cycle</keyword>
<dbReference type="InterPro" id="IPR036615">
    <property type="entry name" value="Mur_ligase_C_dom_sf"/>
</dbReference>
<dbReference type="Pfam" id="PF08245">
    <property type="entry name" value="Mur_ligase_M"/>
    <property type="match status" value="1"/>
</dbReference>
<dbReference type="Gene3D" id="3.90.190.20">
    <property type="entry name" value="Mur ligase, C-terminal domain"/>
    <property type="match status" value="1"/>
</dbReference>
<feature type="domain" description="Mur ligase C-terminal" evidence="13">
    <location>
        <begin position="322"/>
        <end position="446"/>
    </location>
</feature>
<dbReference type="Proteomes" id="UP000617426">
    <property type="component" value="Unassembled WGS sequence"/>
</dbReference>
<keyword evidence="7 10" id="KW-0573">Peptidoglycan synthesis</keyword>
<dbReference type="AlphaFoldDB" id="A0A923E233"/>
<dbReference type="InterPro" id="IPR051046">
    <property type="entry name" value="MurCDEF_CellWall_CoF430Synth"/>
</dbReference>
<feature type="binding site" evidence="10">
    <location>
        <begin position="111"/>
        <end position="117"/>
    </location>
    <ligand>
        <name>ATP</name>
        <dbReference type="ChEBI" id="CHEBI:30616"/>
    </ligand>
</feature>
<comment type="caution">
    <text evidence="15">The sequence shown here is derived from an EMBL/GenBank/DDBJ whole genome shotgun (WGS) entry which is preliminary data.</text>
</comment>
<dbReference type="HAMAP" id="MF_02019">
    <property type="entry name" value="MurF"/>
    <property type="match status" value="1"/>
</dbReference>
<accession>A0A923E233</accession>
<dbReference type="RefSeq" id="WP_184452363.1">
    <property type="nucleotide sequence ID" value="NZ_JACHMK010000001.1"/>
</dbReference>
<evidence type="ECO:0000259" key="13">
    <source>
        <dbReference type="Pfam" id="PF02875"/>
    </source>
</evidence>
<dbReference type="InterPro" id="IPR000713">
    <property type="entry name" value="Mur_ligase_N"/>
</dbReference>
<evidence type="ECO:0000256" key="8">
    <source>
        <dbReference type="ARBA" id="ARBA00023306"/>
    </source>
</evidence>
<keyword evidence="2 10" id="KW-0436">Ligase</keyword>
<dbReference type="GO" id="GO:0009252">
    <property type="term" value="P:peptidoglycan biosynthetic process"/>
    <property type="evidence" value="ECO:0007669"/>
    <property type="project" value="UniProtKB-UniRule"/>
</dbReference>
<protein>
    <recommendedName>
        <fullName evidence="10 11">UDP-N-acetylmuramoyl-tripeptide--D-alanyl-D-alanine ligase</fullName>
        <ecNumber evidence="10 11">6.3.2.10</ecNumber>
    </recommendedName>
    <alternativeName>
        <fullName evidence="10">D-alanyl-D-alanine-adding enzyme</fullName>
    </alternativeName>
</protein>
<evidence type="ECO:0000259" key="14">
    <source>
        <dbReference type="Pfam" id="PF08245"/>
    </source>
</evidence>
<keyword evidence="16" id="KW-1185">Reference proteome</keyword>
<evidence type="ECO:0000259" key="12">
    <source>
        <dbReference type="Pfam" id="PF01225"/>
    </source>
</evidence>
<dbReference type="PANTHER" id="PTHR43024">
    <property type="entry name" value="UDP-N-ACETYLMURAMOYL-TRIPEPTIDE--D-ALANYL-D-ALANINE LIGASE"/>
    <property type="match status" value="1"/>
</dbReference>
<dbReference type="EC" id="6.3.2.10" evidence="10 11"/>
<dbReference type="Pfam" id="PF02875">
    <property type="entry name" value="Mur_ligase_C"/>
    <property type="match status" value="1"/>
</dbReference>
<evidence type="ECO:0000313" key="15">
    <source>
        <dbReference type="EMBL" id="MBB6334449.1"/>
    </source>
</evidence>
<evidence type="ECO:0000313" key="16">
    <source>
        <dbReference type="Proteomes" id="UP000617426"/>
    </source>
</evidence>
<dbReference type="InterPro" id="IPR035911">
    <property type="entry name" value="MurE/MurF_N"/>
</dbReference>
<dbReference type="EMBL" id="JACHMK010000001">
    <property type="protein sequence ID" value="MBB6334449.1"/>
    <property type="molecule type" value="Genomic_DNA"/>
</dbReference>
<comment type="subcellular location">
    <subcellularLocation>
        <location evidence="10 11">Cytoplasm</location>
    </subcellularLocation>
</comment>